<organism evidence="13 14">
    <name type="scientific">Astyanax mexicanus</name>
    <name type="common">Blind cave fish</name>
    <name type="synonym">Astyanax fasciatus mexicanus</name>
    <dbReference type="NCBI Taxonomy" id="7994"/>
    <lineage>
        <taxon>Eukaryota</taxon>
        <taxon>Metazoa</taxon>
        <taxon>Chordata</taxon>
        <taxon>Craniata</taxon>
        <taxon>Vertebrata</taxon>
        <taxon>Euteleostomi</taxon>
        <taxon>Actinopterygii</taxon>
        <taxon>Neopterygii</taxon>
        <taxon>Teleostei</taxon>
        <taxon>Ostariophysi</taxon>
        <taxon>Characiformes</taxon>
        <taxon>Characoidei</taxon>
        <taxon>Acestrorhamphidae</taxon>
        <taxon>Acestrorhamphinae</taxon>
        <taxon>Astyanax</taxon>
    </lineage>
</organism>
<dbReference type="GO" id="GO:0045666">
    <property type="term" value="P:positive regulation of neuron differentiation"/>
    <property type="evidence" value="ECO:0007669"/>
    <property type="project" value="TreeGrafter"/>
</dbReference>
<dbReference type="CDD" id="cd20877">
    <property type="entry name" value="C1_ARHGEF2"/>
    <property type="match status" value="1"/>
</dbReference>
<dbReference type="AlphaFoldDB" id="A0A8B9KRF6"/>
<dbReference type="FunFam" id="1.20.900.10:FF:000004">
    <property type="entry name" value="Rho guanine nucleotide exchange factor 2"/>
    <property type="match status" value="1"/>
</dbReference>
<feature type="compositionally biased region" description="Polar residues" evidence="9">
    <location>
        <begin position="794"/>
        <end position="807"/>
    </location>
</feature>
<dbReference type="InterPro" id="IPR051632">
    <property type="entry name" value="Rho_GEF"/>
</dbReference>
<dbReference type="SMART" id="SM00233">
    <property type="entry name" value="PH"/>
    <property type="match status" value="1"/>
</dbReference>
<dbReference type="Ensembl" id="ENSAMXT00005041858.1">
    <property type="protein sequence ID" value="ENSAMXP00005038418.1"/>
    <property type="gene ID" value="ENSAMXG00005018204.1"/>
</dbReference>
<dbReference type="Gene3D" id="3.30.60.20">
    <property type="match status" value="1"/>
</dbReference>
<dbReference type="SMART" id="SM00109">
    <property type="entry name" value="C1"/>
    <property type="match status" value="1"/>
</dbReference>
<protein>
    <submittedName>
        <fullName evidence="13">Rho guanine nucleotide exchange factor (GEF) 1a</fullName>
    </submittedName>
</protein>
<dbReference type="GO" id="GO:0032587">
    <property type="term" value="C:ruffle membrane"/>
    <property type="evidence" value="ECO:0007669"/>
    <property type="project" value="TreeGrafter"/>
</dbReference>
<dbReference type="GO" id="GO:0008017">
    <property type="term" value="F:microtubule binding"/>
    <property type="evidence" value="ECO:0007669"/>
    <property type="project" value="TreeGrafter"/>
</dbReference>
<evidence type="ECO:0000256" key="3">
    <source>
        <dbReference type="ARBA" id="ARBA00022553"/>
    </source>
</evidence>
<dbReference type="GO" id="GO:0008270">
    <property type="term" value="F:zinc ion binding"/>
    <property type="evidence" value="ECO:0007669"/>
    <property type="project" value="UniProtKB-KW"/>
</dbReference>
<keyword evidence="2" id="KW-0963">Cytoplasm</keyword>
<evidence type="ECO:0000313" key="14">
    <source>
        <dbReference type="Proteomes" id="UP000694621"/>
    </source>
</evidence>
<dbReference type="PANTHER" id="PTHR13944:SF20">
    <property type="entry name" value="RHO GUANINE NUCLEOTIDE EXCHANGE FACTOR 2"/>
    <property type="match status" value="1"/>
</dbReference>
<dbReference type="GO" id="GO:0007015">
    <property type="term" value="P:actin filament organization"/>
    <property type="evidence" value="ECO:0007669"/>
    <property type="project" value="TreeGrafter"/>
</dbReference>
<dbReference type="SUPFAM" id="SSF48065">
    <property type="entry name" value="DBL homology domain (DH-domain)"/>
    <property type="match status" value="1"/>
</dbReference>
<dbReference type="InterPro" id="IPR000219">
    <property type="entry name" value="DH_dom"/>
</dbReference>
<evidence type="ECO:0000256" key="4">
    <source>
        <dbReference type="ARBA" id="ARBA00022658"/>
    </source>
</evidence>
<dbReference type="GO" id="GO:0005856">
    <property type="term" value="C:cytoskeleton"/>
    <property type="evidence" value="ECO:0007669"/>
    <property type="project" value="TreeGrafter"/>
</dbReference>
<feature type="domain" description="PH" evidence="10">
    <location>
        <begin position="430"/>
        <end position="531"/>
    </location>
</feature>
<evidence type="ECO:0000256" key="7">
    <source>
        <dbReference type="ARBA" id="ARBA00022833"/>
    </source>
</evidence>
<dbReference type="PROSITE" id="PS50003">
    <property type="entry name" value="PH_DOMAIN"/>
    <property type="match status" value="1"/>
</dbReference>
<keyword evidence="8" id="KW-0175">Coiled coil</keyword>
<dbReference type="GO" id="GO:0005085">
    <property type="term" value="F:guanyl-nucleotide exchange factor activity"/>
    <property type="evidence" value="ECO:0007669"/>
    <property type="project" value="UniProtKB-KW"/>
</dbReference>
<keyword evidence="7" id="KW-0862">Zinc</keyword>
<proteinExistence type="predicted"/>
<dbReference type="InterPro" id="IPR011993">
    <property type="entry name" value="PH-like_dom_sf"/>
</dbReference>
<dbReference type="InterPro" id="IPR001849">
    <property type="entry name" value="PH_domain"/>
</dbReference>
<dbReference type="Pfam" id="PF17838">
    <property type="entry name" value="PH_16"/>
    <property type="match status" value="1"/>
</dbReference>
<dbReference type="PROSITE" id="PS50010">
    <property type="entry name" value="DH_2"/>
    <property type="match status" value="1"/>
</dbReference>
<reference evidence="13" key="1">
    <citation type="submission" date="2025-08" db="UniProtKB">
        <authorList>
            <consortium name="Ensembl"/>
        </authorList>
    </citation>
    <scope>IDENTIFICATION</scope>
</reference>
<evidence type="ECO:0000259" key="11">
    <source>
        <dbReference type="PROSITE" id="PS50010"/>
    </source>
</evidence>
<dbReference type="Gene3D" id="1.20.900.10">
    <property type="entry name" value="Dbl homology (DH) domain"/>
    <property type="match status" value="1"/>
</dbReference>
<keyword evidence="3" id="KW-0597">Phosphoprotein</keyword>
<dbReference type="SUPFAM" id="SSF50729">
    <property type="entry name" value="PH domain-like"/>
    <property type="match status" value="1"/>
</dbReference>
<dbReference type="InterPro" id="IPR041020">
    <property type="entry name" value="PH_16"/>
</dbReference>
<evidence type="ECO:0000256" key="2">
    <source>
        <dbReference type="ARBA" id="ARBA00022490"/>
    </source>
</evidence>
<dbReference type="CDD" id="cd00160">
    <property type="entry name" value="RhoGEF"/>
    <property type="match status" value="1"/>
</dbReference>
<evidence type="ECO:0000256" key="5">
    <source>
        <dbReference type="ARBA" id="ARBA00022723"/>
    </source>
</evidence>
<keyword evidence="6" id="KW-0863">Zinc-finger</keyword>
<feature type="compositionally biased region" description="Acidic residues" evidence="9">
    <location>
        <begin position="817"/>
        <end position="835"/>
    </location>
</feature>
<dbReference type="InterPro" id="IPR002219">
    <property type="entry name" value="PKC_DAG/PE"/>
</dbReference>
<dbReference type="Gene3D" id="2.30.29.30">
    <property type="entry name" value="Pleckstrin-homology domain (PH domain)/Phosphotyrosine-binding domain (PTB)"/>
    <property type="match status" value="1"/>
</dbReference>
<dbReference type="InterPro" id="IPR035899">
    <property type="entry name" value="DBL_dom_sf"/>
</dbReference>
<accession>A0A8B9KRF6</accession>
<name>A0A8B9KRF6_ASTMX</name>
<evidence type="ECO:0000256" key="9">
    <source>
        <dbReference type="SAM" id="MobiDB-lite"/>
    </source>
</evidence>
<dbReference type="GO" id="GO:0005737">
    <property type="term" value="C:cytoplasm"/>
    <property type="evidence" value="ECO:0007669"/>
    <property type="project" value="UniProtKB-SubCell"/>
</dbReference>
<dbReference type="SUPFAM" id="SSF57889">
    <property type="entry name" value="Cysteine-rich domain"/>
    <property type="match status" value="1"/>
</dbReference>
<dbReference type="Pfam" id="PF00130">
    <property type="entry name" value="C1_1"/>
    <property type="match status" value="1"/>
</dbReference>
<evidence type="ECO:0000259" key="10">
    <source>
        <dbReference type="PROSITE" id="PS50003"/>
    </source>
</evidence>
<comment type="subcellular location">
    <subcellularLocation>
        <location evidence="1">Cytoplasm</location>
    </subcellularLocation>
</comment>
<evidence type="ECO:0000313" key="13">
    <source>
        <dbReference type="Ensembl" id="ENSAMXP00005038418.1"/>
    </source>
</evidence>
<dbReference type="PROSITE" id="PS00479">
    <property type="entry name" value="ZF_DAG_PE_1"/>
    <property type="match status" value="1"/>
</dbReference>
<dbReference type="GO" id="GO:0000902">
    <property type="term" value="P:cell morphogenesis"/>
    <property type="evidence" value="ECO:0007669"/>
    <property type="project" value="TreeGrafter"/>
</dbReference>
<evidence type="ECO:0000256" key="6">
    <source>
        <dbReference type="ARBA" id="ARBA00022771"/>
    </source>
</evidence>
<feature type="compositionally biased region" description="Basic and acidic residues" evidence="9">
    <location>
        <begin position="859"/>
        <end position="869"/>
    </location>
</feature>
<feature type="region of interest" description="Disordered" evidence="9">
    <location>
        <begin position="765"/>
        <end position="869"/>
    </location>
</feature>
<keyword evidence="4" id="KW-0344">Guanine-nucleotide releasing factor</keyword>
<dbReference type="Proteomes" id="UP000694621">
    <property type="component" value="Unplaced"/>
</dbReference>
<feature type="compositionally biased region" description="Polar residues" evidence="9">
    <location>
        <begin position="768"/>
        <end position="782"/>
    </location>
</feature>
<evidence type="ECO:0000259" key="12">
    <source>
        <dbReference type="PROSITE" id="PS50081"/>
    </source>
</evidence>
<evidence type="ECO:0000256" key="8">
    <source>
        <dbReference type="ARBA" id="ARBA00023054"/>
    </source>
</evidence>
<feature type="domain" description="Phorbol-ester/DAG-type" evidence="12">
    <location>
        <begin position="18"/>
        <end position="65"/>
    </location>
</feature>
<dbReference type="GO" id="GO:0035023">
    <property type="term" value="P:regulation of Rho protein signal transduction"/>
    <property type="evidence" value="ECO:0007669"/>
    <property type="project" value="TreeGrafter"/>
</dbReference>
<keyword evidence="5" id="KW-0479">Metal-binding</keyword>
<dbReference type="Pfam" id="PF00621">
    <property type="entry name" value="RhoGEF"/>
    <property type="match status" value="1"/>
</dbReference>
<dbReference type="SMART" id="SM00325">
    <property type="entry name" value="RhoGEF"/>
    <property type="match status" value="1"/>
</dbReference>
<dbReference type="PANTHER" id="PTHR13944">
    <property type="entry name" value="AGAP007712-PA"/>
    <property type="match status" value="1"/>
</dbReference>
<evidence type="ECO:0000256" key="1">
    <source>
        <dbReference type="ARBA" id="ARBA00004496"/>
    </source>
</evidence>
<dbReference type="FunFam" id="2.30.29.30:FF:000021">
    <property type="entry name" value="Rho guanine nucleotide exchange factor 2"/>
    <property type="match status" value="1"/>
</dbReference>
<sequence>MREREREAREREARYSNGHLFTSLTVSSTTLCSACNKSITAKEALSCPTCNVTIHNRCRDALPNCVKMKQRQQKLALMRNSSAYGGTVTLRNKTHLKERPSSAIYPSDSLRQSLLGSRRGRSSLLLSKSVSTNNIAGTLSDDSPLGLRRILSQSTDSLNFRSRTMSMESLNDEAYGYSGRESVESRRRDRVKREEMGWWRLIQTELHHVRTLRIMDGVFRRGMLEEVQLEPGVVHALFPCLERLLTLHTNFLNQLLDRRQQCLHPSSAHNFTIYHISDILLHQFSGQCADEMRKTYAEFCSRHLKAVKLYKELLARDKRLQYFIRRVSRGPLLRRHGFQECILLVTQRITKYPVLVQRILDNTKDNAEEAAGVAQALVLIRELLCSVDQQVLELERTQRLQEIRSRLDSRAEAKLRSGALFRPPELLRRQLIHEGTLLWKTPGSRLKDVQVLLMTDILVFLQEKDQRYVFASLDKSAVVSLQKLLVRDIANQERGLFLISSEFSPPEMYELHAASKEDRNTWIRHISQAVCSCPSRDEFPLIETEDKALLRRLKADIQQKDREVLELLQERVTLFSDLAEVMGGHEVMLPPNSRNLFRADTPQAVRGEQLLTQAITEVDRLTEQMLGSGLDVSLVCSSNSHQNHTGALVISEYGDGNGNHMENRTPSEVHSHTFFSVSQGAVIRQDSILEFCLRESSVSPAAVGSRPVRSLSRDGSSDVGSVGELALLQRQHSLLQEELVRLKGAEGKLKDSERVRAQLEKQLKDLKSNSAAARNGTGTAASQAPHHRKESETDPNTDTPLASQASIDQLDCLQDGSDVDVDVLSDDDDDDDDEDVKVSPRSESPRDLQDIPEESESTPDPREREASHC</sequence>
<feature type="domain" description="DH" evidence="11">
    <location>
        <begin position="193"/>
        <end position="390"/>
    </location>
</feature>
<dbReference type="InterPro" id="IPR046349">
    <property type="entry name" value="C1-like_sf"/>
</dbReference>
<feature type="compositionally biased region" description="Basic and acidic residues" evidence="9">
    <location>
        <begin position="836"/>
        <end position="849"/>
    </location>
</feature>
<dbReference type="PROSITE" id="PS50081">
    <property type="entry name" value="ZF_DAG_PE_2"/>
    <property type="match status" value="1"/>
</dbReference>